<evidence type="ECO:0000256" key="3">
    <source>
        <dbReference type="ARBA" id="ARBA00022946"/>
    </source>
</evidence>
<keyword evidence="5" id="KW-1185">Reference proteome</keyword>
<protein>
    <submittedName>
        <fullName evidence="4">Uncharacterized protein</fullName>
    </submittedName>
</protein>
<comment type="similarity">
    <text evidence="1">Belongs to the mTERF family.</text>
</comment>
<dbReference type="FunFam" id="1.25.70.10:FF:000001">
    <property type="entry name" value="Mitochondrial transcription termination factor-like"/>
    <property type="match status" value="1"/>
</dbReference>
<evidence type="ECO:0000313" key="4">
    <source>
        <dbReference type="EMBL" id="CAL4885385.1"/>
    </source>
</evidence>
<dbReference type="Proteomes" id="UP001497457">
    <property type="component" value="Chromosome 1b"/>
</dbReference>
<gene>
    <name evidence="4" type="ORF">URODEC1_LOCUS486</name>
</gene>
<dbReference type="SMART" id="SM00733">
    <property type="entry name" value="Mterf"/>
    <property type="match status" value="6"/>
</dbReference>
<dbReference type="GO" id="GO:0006353">
    <property type="term" value="P:DNA-templated transcription termination"/>
    <property type="evidence" value="ECO:0007669"/>
    <property type="project" value="UniProtKB-KW"/>
</dbReference>
<dbReference type="PANTHER" id="PTHR13068">
    <property type="entry name" value="CGI-12 PROTEIN-RELATED"/>
    <property type="match status" value="1"/>
</dbReference>
<keyword evidence="2" id="KW-0806">Transcription termination</keyword>
<keyword evidence="3" id="KW-0809">Transit peptide</keyword>
<evidence type="ECO:0000256" key="2">
    <source>
        <dbReference type="ARBA" id="ARBA00022472"/>
    </source>
</evidence>
<organism evidence="4 5">
    <name type="scientific">Urochloa decumbens</name>
    <dbReference type="NCBI Taxonomy" id="240449"/>
    <lineage>
        <taxon>Eukaryota</taxon>
        <taxon>Viridiplantae</taxon>
        <taxon>Streptophyta</taxon>
        <taxon>Embryophyta</taxon>
        <taxon>Tracheophyta</taxon>
        <taxon>Spermatophyta</taxon>
        <taxon>Magnoliopsida</taxon>
        <taxon>Liliopsida</taxon>
        <taxon>Poales</taxon>
        <taxon>Poaceae</taxon>
        <taxon>PACMAD clade</taxon>
        <taxon>Panicoideae</taxon>
        <taxon>Panicodae</taxon>
        <taxon>Paniceae</taxon>
        <taxon>Melinidinae</taxon>
        <taxon>Urochloa</taxon>
    </lineage>
</organism>
<name>A0ABC8V932_9POAL</name>
<dbReference type="InterPro" id="IPR038538">
    <property type="entry name" value="MTERF_sf"/>
</dbReference>
<keyword evidence="2" id="KW-0805">Transcription regulation</keyword>
<evidence type="ECO:0000256" key="1">
    <source>
        <dbReference type="ARBA" id="ARBA00007692"/>
    </source>
</evidence>
<sequence length="384" mass="42769">MLRLQSHLLSAVRAASPLLAACPHHHLQLHSTAAAATSKSAAPFAVEDYLVSTCGLTPAQALVSSKYLAHLKSPSKPDSVLAFFAEIGLEKDGVAAAIAKYPRVLCSKVRVTLAPRIAQLREIGLSPSQISRFIAIDPVVFVRPVIVSRLAFYLSYLGSYDKLHAAVKRYPYLLNQNVESVVRPNIVFLRQCGLSDHDIAKCFVTNPRMFLLEPECLKEIVMWADKLGVPRNSAMFRHVLMAICCVRQRRVGEKLDFLKKVFGCSEAEMSIAVRKMPFILSISEGKLSSTMEFLKMEVGLETAYIVQRPALLTYSMKLRLVPRHYVLKVLKEKELVKKDADFFTAIWKAEEKFIKKYLDPYKESVPGLTDAYAAACAGQVPPVL</sequence>
<evidence type="ECO:0000313" key="5">
    <source>
        <dbReference type="Proteomes" id="UP001497457"/>
    </source>
</evidence>
<dbReference type="EMBL" id="OZ075111">
    <property type="protein sequence ID" value="CAL4885385.1"/>
    <property type="molecule type" value="Genomic_DNA"/>
</dbReference>
<dbReference type="Gene3D" id="1.25.70.10">
    <property type="entry name" value="Transcription termination factor 3, mitochondrial"/>
    <property type="match status" value="1"/>
</dbReference>
<dbReference type="PANTHER" id="PTHR13068:SF39">
    <property type="entry name" value="OS02G0749900 PROTEIN"/>
    <property type="match status" value="1"/>
</dbReference>
<proteinExistence type="inferred from homology"/>
<dbReference type="Pfam" id="PF02536">
    <property type="entry name" value="mTERF"/>
    <property type="match status" value="2"/>
</dbReference>
<dbReference type="AlphaFoldDB" id="A0ABC8V932"/>
<accession>A0ABC8V932</accession>
<keyword evidence="2" id="KW-0804">Transcription</keyword>
<dbReference type="InterPro" id="IPR003690">
    <property type="entry name" value="MTERF"/>
</dbReference>
<reference evidence="4" key="1">
    <citation type="submission" date="2024-10" db="EMBL/GenBank/DDBJ databases">
        <authorList>
            <person name="Ryan C."/>
        </authorList>
    </citation>
    <scope>NUCLEOTIDE SEQUENCE [LARGE SCALE GENOMIC DNA]</scope>
</reference>